<reference evidence="9" key="1">
    <citation type="submission" date="2021-01" db="EMBL/GenBank/DDBJ databases">
        <authorList>
            <person name="Corre E."/>
            <person name="Pelletier E."/>
            <person name="Niang G."/>
            <person name="Scheremetjew M."/>
            <person name="Finn R."/>
            <person name="Kale V."/>
            <person name="Holt S."/>
            <person name="Cochrane G."/>
            <person name="Meng A."/>
            <person name="Brown T."/>
            <person name="Cohen L."/>
        </authorList>
    </citation>
    <scope>NUCLEOTIDE SEQUENCE</scope>
    <source>
        <strain evidence="9">CCMP1381</strain>
    </source>
</reference>
<proteinExistence type="inferred from homology"/>
<dbReference type="InterPro" id="IPR011961">
    <property type="entry name" value="RimM"/>
</dbReference>
<keyword evidence="3" id="KW-0690">Ribosome biogenesis</keyword>
<dbReference type="AlphaFoldDB" id="A0A7S2GJQ7"/>
<dbReference type="GO" id="GO:0009507">
    <property type="term" value="C:chloroplast"/>
    <property type="evidence" value="ECO:0007669"/>
    <property type="project" value="UniProtKB-SubCell"/>
</dbReference>
<dbReference type="Pfam" id="PF01782">
    <property type="entry name" value="RimM"/>
    <property type="match status" value="1"/>
</dbReference>
<dbReference type="SUPFAM" id="SSF50447">
    <property type="entry name" value="Translation proteins"/>
    <property type="match status" value="1"/>
</dbReference>
<evidence type="ECO:0000256" key="7">
    <source>
        <dbReference type="SAM" id="SignalP"/>
    </source>
</evidence>
<evidence type="ECO:0000313" key="9">
    <source>
        <dbReference type="EMBL" id="CAD9457223.1"/>
    </source>
</evidence>
<evidence type="ECO:0000256" key="5">
    <source>
        <dbReference type="ARBA" id="ARBA00023186"/>
    </source>
</evidence>
<evidence type="ECO:0000256" key="1">
    <source>
        <dbReference type="ARBA" id="ARBA00004229"/>
    </source>
</evidence>
<evidence type="ECO:0000256" key="4">
    <source>
        <dbReference type="ARBA" id="ARBA00022552"/>
    </source>
</evidence>
<dbReference type="NCBIfam" id="TIGR02273">
    <property type="entry name" value="16S_RimM"/>
    <property type="match status" value="1"/>
</dbReference>
<protein>
    <recommendedName>
        <fullName evidence="8">RimM N-terminal domain-containing protein</fullName>
    </recommendedName>
</protein>
<gene>
    <name evidence="9" type="ORF">DSPE1174_LOCUS23256</name>
</gene>
<evidence type="ECO:0000256" key="2">
    <source>
        <dbReference type="ARBA" id="ARBA00022490"/>
    </source>
</evidence>
<sequence>MDTTSTLRNTIWRFGLFLALCHGTWSHGEICFQPVRCLNGDNTLSRPTGQRIVQSQRAVTDDEQAALEQAAGSGDGKHGRKVKRTKRNKYADKSRVEGKLDPFEAQHITSKAYEDSLNNKQIRISLPVEPSADPLLYPDDRFIDPYNPATFGFMNVGTVIGAHGVKGDVTVLVDDEEYAEWILCEKGAKAVLHLKPEWRRYPRERIRLVEGRRTGTPDRFIVRLSGIEDRDAAGKLKSHKLYTRRSECLKDLQEDEYLIDQIVGLDVIHSATGDLLGKVRGIVTRDEVFGRVDGGHDFIDLQVLQTTPSEPVQSCLVPMVPSIVVMIDLGAALVKLNPPEGLLDLAVRRQRKLRVRALLPPSKSE</sequence>
<evidence type="ECO:0000259" key="8">
    <source>
        <dbReference type="Pfam" id="PF01782"/>
    </source>
</evidence>
<feature type="signal peptide" evidence="7">
    <location>
        <begin position="1"/>
        <end position="26"/>
    </location>
</feature>
<dbReference type="Gene3D" id="2.30.30.240">
    <property type="entry name" value="PRC-barrel domain"/>
    <property type="match status" value="1"/>
</dbReference>
<comment type="subcellular location">
    <subcellularLocation>
        <location evidence="1">Plastid</location>
        <location evidence="1">Chloroplast</location>
    </subcellularLocation>
</comment>
<keyword evidence="4" id="KW-0698">rRNA processing</keyword>
<dbReference type="PANTHER" id="PTHR33692:SF1">
    <property type="entry name" value="RIBOSOME MATURATION FACTOR RIMM"/>
    <property type="match status" value="1"/>
</dbReference>
<keyword evidence="2" id="KW-0963">Cytoplasm</keyword>
<dbReference type="GO" id="GO:0043022">
    <property type="term" value="F:ribosome binding"/>
    <property type="evidence" value="ECO:0007669"/>
    <property type="project" value="InterPro"/>
</dbReference>
<feature type="domain" description="RimM N-terminal" evidence="8">
    <location>
        <begin position="156"/>
        <end position="246"/>
    </location>
</feature>
<dbReference type="InterPro" id="IPR036976">
    <property type="entry name" value="RimM_N_sf"/>
</dbReference>
<dbReference type="Gene3D" id="2.40.30.60">
    <property type="entry name" value="RimM"/>
    <property type="match status" value="1"/>
</dbReference>
<evidence type="ECO:0000256" key="3">
    <source>
        <dbReference type="ARBA" id="ARBA00022517"/>
    </source>
</evidence>
<dbReference type="InterPro" id="IPR009000">
    <property type="entry name" value="Transl_B-barrel_sf"/>
</dbReference>
<feature type="region of interest" description="Disordered" evidence="6">
    <location>
        <begin position="68"/>
        <end position="93"/>
    </location>
</feature>
<dbReference type="InterPro" id="IPR002676">
    <property type="entry name" value="RimM_N"/>
</dbReference>
<dbReference type="GO" id="GO:0005840">
    <property type="term" value="C:ribosome"/>
    <property type="evidence" value="ECO:0007669"/>
    <property type="project" value="InterPro"/>
</dbReference>
<keyword evidence="7" id="KW-0732">Signal</keyword>
<keyword evidence="5" id="KW-0143">Chaperone</keyword>
<dbReference type="GO" id="GO:0006364">
    <property type="term" value="P:rRNA processing"/>
    <property type="evidence" value="ECO:0007669"/>
    <property type="project" value="UniProtKB-KW"/>
</dbReference>
<accession>A0A7S2GJQ7</accession>
<feature type="compositionally biased region" description="Basic residues" evidence="6">
    <location>
        <begin position="78"/>
        <end position="88"/>
    </location>
</feature>
<name>A0A7S2GJQ7_9STRA</name>
<dbReference type="HAMAP" id="MF_00014">
    <property type="entry name" value="Ribosome_mat_RimM"/>
    <property type="match status" value="1"/>
</dbReference>
<dbReference type="EMBL" id="HBGS01045052">
    <property type="protein sequence ID" value="CAD9457223.1"/>
    <property type="molecule type" value="Transcribed_RNA"/>
</dbReference>
<feature type="chain" id="PRO_5030878182" description="RimM N-terminal domain-containing protein" evidence="7">
    <location>
        <begin position="27"/>
        <end position="365"/>
    </location>
</feature>
<dbReference type="PANTHER" id="PTHR33692">
    <property type="entry name" value="RIBOSOME MATURATION FACTOR RIMM"/>
    <property type="match status" value="1"/>
</dbReference>
<organism evidence="9">
    <name type="scientific">Octactis speculum</name>
    <dbReference type="NCBI Taxonomy" id="3111310"/>
    <lineage>
        <taxon>Eukaryota</taxon>
        <taxon>Sar</taxon>
        <taxon>Stramenopiles</taxon>
        <taxon>Ochrophyta</taxon>
        <taxon>Dictyochophyceae</taxon>
        <taxon>Dictyochales</taxon>
        <taxon>Dictyochaceae</taxon>
        <taxon>Octactis</taxon>
    </lineage>
</organism>
<evidence type="ECO:0000256" key="6">
    <source>
        <dbReference type="SAM" id="MobiDB-lite"/>
    </source>
</evidence>